<keyword evidence="1" id="KW-1133">Transmembrane helix</keyword>
<accession>A0AAV5UMM2</accession>
<comment type="caution">
    <text evidence="2">The sequence shown here is derived from an EMBL/GenBank/DDBJ whole genome shotgun (WGS) entry which is preliminary data.</text>
</comment>
<dbReference type="Proteomes" id="UP001432027">
    <property type="component" value="Unassembled WGS sequence"/>
</dbReference>
<feature type="transmembrane region" description="Helical" evidence="1">
    <location>
        <begin position="28"/>
        <end position="48"/>
    </location>
</feature>
<dbReference type="PANTHER" id="PTHR31936:SF2">
    <property type="entry name" value="FLO11 DOMAIN-CONTAINING PROTEIN"/>
    <property type="match status" value="1"/>
</dbReference>
<dbReference type="Gene3D" id="2.20.100.10">
    <property type="entry name" value="Thrombospondin type-1 (TSP1) repeat"/>
    <property type="match status" value="1"/>
</dbReference>
<evidence type="ECO:0008006" key="4">
    <source>
        <dbReference type="Google" id="ProtNLM"/>
    </source>
</evidence>
<dbReference type="PANTHER" id="PTHR31936">
    <property type="entry name" value="PROTEIN CBG18744"/>
    <property type="match status" value="1"/>
</dbReference>
<organism evidence="2 3">
    <name type="scientific">Pristionchus entomophagus</name>
    <dbReference type="NCBI Taxonomy" id="358040"/>
    <lineage>
        <taxon>Eukaryota</taxon>
        <taxon>Metazoa</taxon>
        <taxon>Ecdysozoa</taxon>
        <taxon>Nematoda</taxon>
        <taxon>Chromadorea</taxon>
        <taxon>Rhabditida</taxon>
        <taxon>Rhabditina</taxon>
        <taxon>Diplogasteromorpha</taxon>
        <taxon>Diplogasteroidea</taxon>
        <taxon>Neodiplogasteridae</taxon>
        <taxon>Pristionchus</taxon>
    </lineage>
</organism>
<dbReference type="PROSITE" id="PS50092">
    <property type="entry name" value="TSP1"/>
    <property type="match status" value="1"/>
</dbReference>
<dbReference type="InterPro" id="IPR000884">
    <property type="entry name" value="TSP1_rpt"/>
</dbReference>
<evidence type="ECO:0000313" key="2">
    <source>
        <dbReference type="EMBL" id="GMT07656.1"/>
    </source>
</evidence>
<feature type="non-terminal residue" evidence="2">
    <location>
        <position position="171"/>
    </location>
</feature>
<evidence type="ECO:0000313" key="3">
    <source>
        <dbReference type="Proteomes" id="UP001432027"/>
    </source>
</evidence>
<keyword evidence="1" id="KW-0472">Membrane</keyword>
<evidence type="ECO:0000256" key="1">
    <source>
        <dbReference type="SAM" id="Phobius"/>
    </source>
</evidence>
<protein>
    <recommendedName>
        <fullName evidence="4">ShK domain-containing protein</fullName>
    </recommendedName>
</protein>
<name>A0AAV5UMM2_9BILA</name>
<sequence length="171" mass="18566">NSCNSIAVNPLAMINNRLRFPELCGSRLARVICALLLVSILCVIWIYAKNGKVPVPPGCSWNGVWSEWVTTGHCPSTCGSCHVATRKRTCTNLCGDCPCAGPSEDVGPCGTSLCFSPALPTGTCCKPYKQSINYPTGNFFCGRENYAVNECTRKLLESKLEVKIDPESIKR</sequence>
<reference evidence="2" key="1">
    <citation type="submission" date="2023-10" db="EMBL/GenBank/DDBJ databases">
        <title>Genome assembly of Pristionchus species.</title>
        <authorList>
            <person name="Yoshida K."/>
            <person name="Sommer R.J."/>
        </authorList>
    </citation>
    <scope>NUCLEOTIDE SEQUENCE</scope>
    <source>
        <strain evidence="2">RS0144</strain>
    </source>
</reference>
<proteinExistence type="predicted"/>
<feature type="non-terminal residue" evidence="2">
    <location>
        <position position="1"/>
    </location>
</feature>
<keyword evidence="1" id="KW-0812">Transmembrane</keyword>
<keyword evidence="3" id="KW-1185">Reference proteome</keyword>
<dbReference type="InterPro" id="IPR036383">
    <property type="entry name" value="TSP1_rpt_sf"/>
</dbReference>
<dbReference type="AlphaFoldDB" id="A0AAV5UMM2"/>
<dbReference type="EMBL" id="BTSX01000006">
    <property type="protein sequence ID" value="GMT07656.1"/>
    <property type="molecule type" value="Genomic_DNA"/>
</dbReference>
<gene>
    <name evidence="2" type="ORF">PENTCL1PPCAC_29830</name>
</gene>